<reference evidence="3" key="1">
    <citation type="submission" date="2014-03" db="EMBL/GenBank/DDBJ databases">
        <authorList>
            <person name="Aksoy S."/>
            <person name="Warren W."/>
            <person name="Wilson R.K."/>
        </authorList>
    </citation>
    <scope>NUCLEOTIDE SEQUENCE [LARGE SCALE GENOMIC DNA]</scope>
    <source>
        <strain evidence="3">IAEA</strain>
    </source>
</reference>
<feature type="domain" description="Bro-N" evidence="1">
    <location>
        <begin position="1"/>
        <end position="121"/>
    </location>
</feature>
<evidence type="ECO:0000313" key="2">
    <source>
        <dbReference type="EnsemblMetazoa" id="GBRI038066-PA"/>
    </source>
</evidence>
<evidence type="ECO:0000313" key="3">
    <source>
        <dbReference type="Proteomes" id="UP000091820"/>
    </source>
</evidence>
<name>A0A1A9WZ65_9MUSC</name>
<dbReference type="Pfam" id="PF02498">
    <property type="entry name" value="Bro-N"/>
    <property type="match status" value="1"/>
</dbReference>
<accession>A0A1A9WZ65</accession>
<keyword evidence="3" id="KW-1185">Reference proteome</keyword>
<dbReference type="EnsemblMetazoa" id="GBRI038066-RA">
    <property type="protein sequence ID" value="GBRI038066-PA"/>
    <property type="gene ID" value="GBRI038066"/>
</dbReference>
<dbReference type="Proteomes" id="UP000091820">
    <property type="component" value="Unassembled WGS sequence"/>
</dbReference>
<protein>
    <submittedName>
        <fullName evidence="2">Bro-N domain-containing protein</fullName>
    </submittedName>
</protein>
<dbReference type="PROSITE" id="PS51750">
    <property type="entry name" value="BRO_N"/>
    <property type="match status" value="1"/>
</dbReference>
<sequence length="179" mass="20059">MQTALTFKNHAVSTYDRGDGSLWFTAKQSSKMLGYAHVKSVTNLYNANSNEFSPSMTEVIVTVTSGKSKGCGNLRTKTRIFSLRGLHLLGMLAETEVAKELRRWALDLMENEYHPNDVRHTIQQMQNIVASARKVSGEDSSDAGRRLRKRQDDLPALEKAQKLVTEIGQISFELIGWGK</sequence>
<dbReference type="VEuPathDB" id="VectorBase:GBRI038066"/>
<dbReference type="SMART" id="SM01040">
    <property type="entry name" value="Bro-N"/>
    <property type="match status" value="1"/>
</dbReference>
<dbReference type="AlphaFoldDB" id="A0A1A9WZ65"/>
<evidence type="ECO:0000259" key="1">
    <source>
        <dbReference type="PROSITE" id="PS51750"/>
    </source>
</evidence>
<organism evidence="2 3">
    <name type="scientific">Glossina brevipalpis</name>
    <dbReference type="NCBI Taxonomy" id="37001"/>
    <lineage>
        <taxon>Eukaryota</taxon>
        <taxon>Metazoa</taxon>
        <taxon>Ecdysozoa</taxon>
        <taxon>Arthropoda</taxon>
        <taxon>Hexapoda</taxon>
        <taxon>Insecta</taxon>
        <taxon>Pterygota</taxon>
        <taxon>Neoptera</taxon>
        <taxon>Endopterygota</taxon>
        <taxon>Diptera</taxon>
        <taxon>Brachycera</taxon>
        <taxon>Muscomorpha</taxon>
        <taxon>Hippoboscoidea</taxon>
        <taxon>Glossinidae</taxon>
        <taxon>Glossina</taxon>
    </lineage>
</organism>
<dbReference type="InterPro" id="IPR003497">
    <property type="entry name" value="BRO_N_domain"/>
</dbReference>
<reference evidence="2" key="2">
    <citation type="submission" date="2020-05" db="UniProtKB">
        <authorList>
            <consortium name="EnsemblMetazoa"/>
        </authorList>
    </citation>
    <scope>IDENTIFICATION</scope>
    <source>
        <strain evidence="2">IAEA</strain>
    </source>
</reference>
<proteinExistence type="predicted"/>